<sequence length="184" mass="21106">MVATVEVRIFFLTLLSLSYEKFVVTLRMATLSKILVLCVGFALSCNLWAQSREFECRNFDGVWQEKTDIVNSAFLARYTINADSIWYSVNEYDGLNPIRSFGGTYTIDRDSISIRIQYIKRVSHTAICRDQFLPANNQWSILDEGTLVTDTLPAPQLFVLPIKIETKTLVIDDVPFYLITDEQQ</sequence>
<reference evidence="1 2" key="1">
    <citation type="submission" date="2019-04" db="EMBL/GenBank/DDBJ databases">
        <title>Microbes associate with the intestines of laboratory mice.</title>
        <authorList>
            <person name="Navarre W."/>
            <person name="Wong E."/>
            <person name="Huang K."/>
            <person name="Tropini C."/>
            <person name="Ng K."/>
            <person name="Yu B."/>
        </authorList>
    </citation>
    <scope>NUCLEOTIDE SEQUENCE [LARGE SCALE GENOMIC DNA]</scope>
    <source>
        <strain evidence="1 2">NM06_A21</strain>
    </source>
</reference>
<comment type="caution">
    <text evidence="1">The sequence shown here is derived from an EMBL/GenBank/DDBJ whole genome shotgun (WGS) entry which is preliminary data.</text>
</comment>
<dbReference type="RefSeq" id="WP_168354422.1">
    <property type="nucleotide sequence ID" value="NZ_SRYD01000071.1"/>
</dbReference>
<accession>A0A4S2FKU4</accession>
<protein>
    <submittedName>
        <fullName evidence="1">Uncharacterized protein</fullName>
    </submittedName>
</protein>
<name>A0A4S2FKU4_9BACT</name>
<dbReference type="Proteomes" id="UP000306630">
    <property type="component" value="Unassembled WGS sequence"/>
</dbReference>
<organism evidence="1 2">
    <name type="scientific">Muribaculum intestinale</name>
    <dbReference type="NCBI Taxonomy" id="1796646"/>
    <lineage>
        <taxon>Bacteria</taxon>
        <taxon>Pseudomonadati</taxon>
        <taxon>Bacteroidota</taxon>
        <taxon>Bacteroidia</taxon>
        <taxon>Bacteroidales</taxon>
        <taxon>Muribaculaceae</taxon>
        <taxon>Muribaculum</taxon>
    </lineage>
</organism>
<gene>
    <name evidence="1" type="ORF">E5333_13725</name>
</gene>
<proteinExistence type="predicted"/>
<dbReference type="EMBL" id="SRYD01000071">
    <property type="protein sequence ID" value="TGY69595.1"/>
    <property type="molecule type" value="Genomic_DNA"/>
</dbReference>
<evidence type="ECO:0000313" key="2">
    <source>
        <dbReference type="Proteomes" id="UP000306630"/>
    </source>
</evidence>
<evidence type="ECO:0000313" key="1">
    <source>
        <dbReference type="EMBL" id="TGY69595.1"/>
    </source>
</evidence>
<dbReference type="AlphaFoldDB" id="A0A4S2FKU4"/>